<feature type="domain" description="HTH tetR-type" evidence="5">
    <location>
        <begin position="9"/>
        <end position="68"/>
    </location>
</feature>
<evidence type="ECO:0000313" key="7">
    <source>
        <dbReference type="Proteomes" id="UP000542674"/>
    </source>
</evidence>
<dbReference type="AlphaFoldDB" id="A0A7W7T551"/>
<evidence type="ECO:0000256" key="4">
    <source>
        <dbReference type="PROSITE-ProRule" id="PRU00335"/>
    </source>
</evidence>
<name>A0A7W7T551_9PSEU</name>
<dbReference type="SUPFAM" id="SSF48498">
    <property type="entry name" value="Tetracyclin repressor-like, C-terminal domain"/>
    <property type="match status" value="1"/>
</dbReference>
<dbReference type="Pfam" id="PF21597">
    <property type="entry name" value="TetR_C_43"/>
    <property type="match status" value="1"/>
</dbReference>
<evidence type="ECO:0000313" key="6">
    <source>
        <dbReference type="EMBL" id="MBB4966177.1"/>
    </source>
</evidence>
<keyword evidence="1" id="KW-0805">Transcription regulation</keyword>
<gene>
    <name evidence="6" type="ORF">F4559_003536</name>
</gene>
<dbReference type="InterPro" id="IPR036271">
    <property type="entry name" value="Tet_transcr_reg_TetR-rel_C_sf"/>
</dbReference>
<dbReference type="GO" id="GO:0000976">
    <property type="term" value="F:transcription cis-regulatory region binding"/>
    <property type="evidence" value="ECO:0007669"/>
    <property type="project" value="TreeGrafter"/>
</dbReference>
<feature type="DNA-binding region" description="H-T-H motif" evidence="4">
    <location>
        <begin position="31"/>
        <end position="50"/>
    </location>
</feature>
<proteinExistence type="predicted"/>
<comment type="caution">
    <text evidence="6">The sequence shown here is derived from an EMBL/GenBank/DDBJ whole genome shotgun (WGS) entry which is preliminary data.</text>
</comment>
<dbReference type="Gene3D" id="1.10.357.10">
    <property type="entry name" value="Tetracycline Repressor, domain 2"/>
    <property type="match status" value="1"/>
</dbReference>
<keyword evidence="2 4" id="KW-0238">DNA-binding</keyword>
<dbReference type="InterPro" id="IPR049445">
    <property type="entry name" value="TetR_SbtR-like_C"/>
</dbReference>
<dbReference type="InterPro" id="IPR050109">
    <property type="entry name" value="HTH-type_TetR-like_transc_reg"/>
</dbReference>
<accession>A0A7W7T551</accession>
<dbReference type="InterPro" id="IPR001647">
    <property type="entry name" value="HTH_TetR"/>
</dbReference>
<organism evidence="6 7">
    <name type="scientific">Saccharothrix violaceirubra</name>
    <dbReference type="NCBI Taxonomy" id="413306"/>
    <lineage>
        <taxon>Bacteria</taxon>
        <taxon>Bacillati</taxon>
        <taxon>Actinomycetota</taxon>
        <taxon>Actinomycetes</taxon>
        <taxon>Pseudonocardiales</taxon>
        <taxon>Pseudonocardiaceae</taxon>
        <taxon>Saccharothrix</taxon>
    </lineage>
</organism>
<dbReference type="PROSITE" id="PS50977">
    <property type="entry name" value="HTH_TETR_2"/>
    <property type="match status" value="1"/>
</dbReference>
<keyword evidence="3" id="KW-0804">Transcription</keyword>
<evidence type="ECO:0000256" key="1">
    <source>
        <dbReference type="ARBA" id="ARBA00023015"/>
    </source>
</evidence>
<sequence length="199" mass="21943">MSPLRKDARRNRELLVEAARRLFAGRGLGVPLEEIARAAGVSIGTLYNRFPQRADLVDAVFADRVETVERIAEHALTMPDPWEGFVHFLERICELQAADRGFNDLASRRPPGDGLELMTRIVDRAKDSGALRADFTLGDVAFLTWSTARTVEVVGAVRPDLWRRHLGIMLDGLRASAAHPLAEPPISPEHLGQAMAGEC</sequence>
<keyword evidence="7" id="KW-1185">Reference proteome</keyword>
<evidence type="ECO:0000259" key="5">
    <source>
        <dbReference type="PROSITE" id="PS50977"/>
    </source>
</evidence>
<protein>
    <submittedName>
        <fullName evidence="6">AcrR family transcriptional regulator</fullName>
    </submittedName>
</protein>
<dbReference type="EMBL" id="JACHJS010000001">
    <property type="protein sequence ID" value="MBB4966177.1"/>
    <property type="molecule type" value="Genomic_DNA"/>
</dbReference>
<evidence type="ECO:0000256" key="2">
    <source>
        <dbReference type="ARBA" id="ARBA00023125"/>
    </source>
</evidence>
<dbReference type="RefSeq" id="WP_312865702.1">
    <property type="nucleotide sequence ID" value="NZ_BAABAI010000005.1"/>
</dbReference>
<evidence type="ECO:0000256" key="3">
    <source>
        <dbReference type="ARBA" id="ARBA00023163"/>
    </source>
</evidence>
<dbReference type="PANTHER" id="PTHR30055:SF234">
    <property type="entry name" value="HTH-TYPE TRANSCRIPTIONAL REGULATOR BETI"/>
    <property type="match status" value="1"/>
</dbReference>
<dbReference type="Pfam" id="PF00440">
    <property type="entry name" value="TetR_N"/>
    <property type="match status" value="1"/>
</dbReference>
<dbReference type="Proteomes" id="UP000542674">
    <property type="component" value="Unassembled WGS sequence"/>
</dbReference>
<reference evidence="6 7" key="1">
    <citation type="submission" date="2020-08" db="EMBL/GenBank/DDBJ databases">
        <title>Sequencing the genomes of 1000 actinobacteria strains.</title>
        <authorList>
            <person name="Klenk H.-P."/>
        </authorList>
    </citation>
    <scope>NUCLEOTIDE SEQUENCE [LARGE SCALE GENOMIC DNA]</scope>
    <source>
        <strain evidence="6 7">DSM 45084</strain>
    </source>
</reference>
<dbReference type="GO" id="GO:0003700">
    <property type="term" value="F:DNA-binding transcription factor activity"/>
    <property type="evidence" value="ECO:0007669"/>
    <property type="project" value="TreeGrafter"/>
</dbReference>
<dbReference type="InterPro" id="IPR009057">
    <property type="entry name" value="Homeodomain-like_sf"/>
</dbReference>
<dbReference type="PANTHER" id="PTHR30055">
    <property type="entry name" value="HTH-TYPE TRANSCRIPTIONAL REGULATOR RUTR"/>
    <property type="match status" value="1"/>
</dbReference>
<dbReference type="PRINTS" id="PR00455">
    <property type="entry name" value="HTHTETR"/>
</dbReference>
<dbReference type="SUPFAM" id="SSF46689">
    <property type="entry name" value="Homeodomain-like"/>
    <property type="match status" value="1"/>
</dbReference>